<dbReference type="RefSeq" id="WP_097052598.1">
    <property type="nucleotide sequence ID" value="NZ_OBMM01000005.1"/>
</dbReference>
<gene>
    <name evidence="3" type="ORF">SAMN05428964_10517</name>
</gene>
<protein>
    <recommendedName>
        <fullName evidence="2">Transglycosylase SLT domain-containing protein</fullName>
    </recommendedName>
</protein>
<dbReference type="Proteomes" id="UP000219068">
    <property type="component" value="Unassembled WGS sequence"/>
</dbReference>
<accession>A0A285TRC2</accession>
<name>A0A285TRC2_9PROT</name>
<dbReference type="Gene3D" id="1.10.530.10">
    <property type="match status" value="1"/>
</dbReference>
<evidence type="ECO:0000256" key="1">
    <source>
        <dbReference type="ARBA" id="ARBA00009387"/>
    </source>
</evidence>
<feature type="domain" description="Transglycosylase SLT" evidence="2">
    <location>
        <begin position="11"/>
        <end position="136"/>
    </location>
</feature>
<dbReference type="CDD" id="cd13400">
    <property type="entry name" value="LT_IagB-like"/>
    <property type="match status" value="1"/>
</dbReference>
<proteinExistence type="inferred from homology"/>
<dbReference type="Pfam" id="PF01464">
    <property type="entry name" value="SLT"/>
    <property type="match status" value="1"/>
</dbReference>
<sequence>MLDLMTVSEQCIRDAADLQGVPPLIVLGFLKTEGGSVGMATPNKGKDGKVFSHDLGPMQVNDKVWVPVIADLHFNGNKDEARTALKDWGCYNIHVGTWIFRQYLDEANGDYIEAIGFYNSHTPAIKRKYQKKYAENFLDMLGLKKGE</sequence>
<dbReference type="SUPFAM" id="SSF53955">
    <property type="entry name" value="Lysozyme-like"/>
    <property type="match status" value="1"/>
</dbReference>
<evidence type="ECO:0000313" key="3">
    <source>
        <dbReference type="EMBL" id="SOC25951.1"/>
    </source>
</evidence>
<evidence type="ECO:0000259" key="2">
    <source>
        <dbReference type="Pfam" id="PF01464"/>
    </source>
</evidence>
<dbReference type="InterPro" id="IPR008258">
    <property type="entry name" value="Transglycosylase_SLT_dom_1"/>
</dbReference>
<dbReference type="AlphaFoldDB" id="A0A285TRC2"/>
<dbReference type="InterPro" id="IPR023346">
    <property type="entry name" value="Lysozyme-like_dom_sf"/>
</dbReference>
<dbReference type="EMBL" id="OBMM01000005">
    <property type="protein sequence ID" value="SOC25951.1"/>
    <property type="molecule type" value="Genomic_DNA"/>
</dbReference>
<comment type="similarity">
    <text evidence="1">Belongs to the virb1 family.</text>
</comment>
<organism evidence="3 4">
    <name type="scientific">Thalassospira xiamenensis</name>
    <dbReference type="NCBI Taxonomy" id="220697"/>
    <lineage>
        <taxon>Bacteria</taxon>
        <taxon>Pseudomonadati</taxon>
        <taxon>Pseudomonadota</taxon>
        <taxon>Alphaproteobacteria</taxon>
        <taxon>Rhodospirillales</taxon>
        <taxon>Thalassospiraceae</taxon>
        <taxon>Thalassospira</taxon>
    </lineage>
</organism>
<evidence type="ECO:0000313" key="4">
    <source>
        <dbReference type="Proteomes" id="UP000219068"/>
    </source>
</evidence>
<reference evidence="3 4" key="1">
    <citation type="submission" date="2017-08" db="EMBL/GenBank/DDBJ databases">
        <authorList>
            <person name="de Groot N.N."/>
        </authorList>
    </citation>
    <scope>NUCLEOTIDE SEQUENCE [LARGE SCALE GENOMIC DNA]</scope>
    <source>
        <strain evidence="3 4">USBA 78</strain>
    </source>
</reference>